<dbReference type="GO" id="GO:0006289">
    <property type="term" value="P:nucleotide-excision repair"/>
    <property type="evidence" value="ECO:0007669"/>
    <property type="project" value="InterPro"/>
</dbReference>
<dbReference type="FunFam" id="3.40.50.300:FF:000077">
    <property type="entry name" value="Probable DNA repair helicase RAD25"/>
    <property type="match status" value="1"/>
</dbReference>
<keyword evidence="9" id="KW-0234">DNA repair</keyword>
<keyword evidence="6 18" id="KW-0347">Helicase</keyword>
<dbReference type="GO" id="GO:0000112">
    <property type="term" value="C:nucleotide-excision repair factor 3 complex"/>
    <property type="evidence" value="ECO:0007669"/>
    <property type="project" value="TreeGrafter"/>
</dbReference>
<name>A0A2V1E856_9PLEO</name>
<keyword evidence="11" id="KW-0539">Nucleus</keyword>
<accession>A0A2V1E856</accession>
<keyword evidence="10" id="KW-0413">Isomerase</keyword>
<evidence type="ECO:0000256" key="5">
    <source>
        <dbReference type="ARBA" id="ARBA00022801"/>
    </source>
</evidence>
<dbReference type="FunFam" id="3.40.50.300:FF:000117">
    <property type="entry name" value="Putative DNA repair helicase rad25"/>
    <property type="match status" value="1"/>
</dbReference>
<keyword evidence="8" id="KW-0238">DNA-binding</keyword>
<evidence type="ECO:0000256" key="15">
    <source>
        <dbReference type="SAM" id="MobiDB-lite"/>
    </source>
</evidence>
<evidence type="ECO:0000256" key="4">
    <source>
        <dbReference type="ARBA" id="ARBA00022763"/>
    </source>
</evidence>
<feature type="domain" description="Helicase ATP-binding" evidence="16">
    <location>
        <begin position="323"/>
        <end position="485"/>
    </location>
</feature>
<dbReference type="Gene3D" id="3.40.50.300">
    <property type="entry name" value="P-loop containing nucleotide triphosphate hydrolases"/>
    <property type="match status" value="2"/>
</dbReference>
<evidence type="ECO:0000256" key="12">
    <source>
        <dbReference type="ARBA" id="ARBA00034617"/>
    </source>
</evidence>
<evidence type="ECO:0000259" key="17">
    <source>
        <dbReference type="PROSITE" id="PS51194"/>
    </source>
</evidence>
<comment type="subcellular location">
    <subcellularLocation>
        <location evidence="1">Nucleus</location>
    </subcellularLocation>
</comment>
<evidence type="ECO:0000256" key="10">
    <source>
        <dbReference type="ARBA" id="ARBA00023235"/>
    </source>
</evidence>
<dbReference type="GO" id="GO:0005675">
    <property type="term" value="C:transcription factor TFIIH holo complex"/>
    <property type="evidence" value="ECO:0007669"/>
    <property type="project" value="TreeGrafter"/>
</dbReference>
<dbReference type="EMBL" id="KZ805314">
    <property type="protein sequence ID" value="PVI05490.1"/>
    <property type="molecule type" value="Genomic_DNA"/>
</dbReference>
<dbReference type="InterPro" id="IPR050615">
    <property type="entry name" value="ATP-dep_DNA_Helicase"/>
</dbReference>
<dbReference type="InterPro" id="IPR014001">
    <property type="entry name" value="Helicase_ATP-bd"/>
</dbReference>
<dbReference type="InterPro" id="IPR027417">
    <property type="entry name" value="P-loop_NTPase"/>
</dbReference>
<gene>
    <name evidence="18" type="ORF">DM02DRAFT_610768</name>
</gene>
<dbReference type="SMART" id="SM00487">
    <property type="entry name" value="DEXDc"/>
    <property type="match status" value="1"/>
</dbReference>
<dbReference type="AlphaFoldDB" id="A0A2V1E856"/>
<comment type="catalytic activity">
    <reaction evidence="12">
        <text>Couples ATP hydrolysis with the unwinding of duplex DNA by translocating in the 3'-5' direction.</text>
        <dbReference type="EC" id="5.6.2.4"/>
    </reaction>
</comment>
<dbReference type="GO" id="GO:0097550">
    <property type="term" value="C:transcription preinitiation complex"/>
    <property type="evidence" value="ECO:0007669"/>
    <property type="project" value="TreeGrafter"/>
</dbReference>
<dbReference type="GO" id="GO:0006367">
    <property type="term" value="P:transcription initiation at RNA polymerase II promoter"/>
    <property type="evidence" value="ECO:0007669"/>
    <property type="project" value="InterPro"/>
</dbReference>
<dbReference type="InterPro" id="IPR006935">
    <property type="entry name" value="Helicase/UvrB_N"/>
</dbReference>
<dbReference type="InterPro" id="IPR032830">
    <property type="entry name" value="XPB/Ssl2_N"/>
</dbReference>
<evidence type="ECO:0000256" key="14">
    <source>
        <dbReference type="ARBA" id="ARBA00048988"/>
    </source>
</evidence>
<sequence length="806" mass="89821">MPPKRKAAAQTAAEADAEGWDSDDMGALSDQEMYDDLKKNFSIADKKRRTIQRADAASFIFKHDNLDQPLKPDAASRPLWVNDDGKIIMESFNPLFEEAQDFLINIAEPVSRVSRMHEYTLTLHSLFAAVSVGHSSKEIIDRLERYSKVTLGSNVVAFIKKATSSFGKAKIVLKKTLSYIESDDPAILQRLLRDPTVASCRADNTDGLIQEAAPKIGVMAIPGTKMAAGATQIAQTAAAEPQAPVDMIASLREEDDDEDVAKVHSFQIRSESREEVIKRCQQIGLPLTEEYDFNNDEVNANLDIDLKPHAQIRYYQEKALSKMFSNSRARSGIIVLPCGAGKTLVGITAACGVKKSVIVLCTSAMSVVQWRSEFIKWSNINPDDIACFTAESKAVFKGNAGILITTYAMITSVRNRSYDSEKAMDFIRSREWGLLIADEVHVVPAKMFKQVTYAVASHAKLGLTATLLREDDKIGDLNFLVGPKLYEANWQELSEQGHIAKVQCAEVWCQMTPEFYTEWLRSPPSSPKNDIISSLNPNKFQACQFLIDYHEKRGDKIIVFSDNVFALQKYALKLHKAYIYGGTPQNERMRILENFQHNPEVNTIFLSKIGDTSLDLPEATCLIQVSAHYGSRRQEAQRLGRILRAKRRNDEGFNAFFYSLVSKDTDEMAYASRRQAFLVDQGYAFKVITRLEGLNQRTDLAFHTPQERRELLMEICLAKDADVEKEKIEGDAFGSRFANGGRAKKGAGARRTAGTLSELSGGQQMSYIEYNKSRNSEIKGKGVKNAFLRKLNSSTANAKKKAAGGG</sequence>
<evidence type="ECO:0000313" key="18">
    <source>
        <dbReference type="EMBL" id="PVI05490.1"/>
    </source>
</evidence>
<dbReference type="STRING" id="97972.A0A2V1E856"/>
<proteinExistence type="inferred from homology"/>
<dbReference type="OrthoDB" id="10262986at2759"/>
<evidence type="ECO:0000256" key="3">
    <source>
        <dbReference type="ARBA" id="ARBA00022741"/>
    </source>
</evidence>
<evidence type="ECO:0000256" key="11">
    <source>
        <dbReference type="ARBA" id="ARBA00023242"/>
    </source>
</evidence>
<evidence type="ECO:0000313" key="19">
    <source>
        <dbReference type="Proteomes" id="UP000244855"/>
    </source>
</evidence>
<dbReference type="PANTHER" id="PTHR11274">
    <property type="entry name" value="RAD25/XP-B DNA REPAIR HELICASE"/>
    <property type="match status" value="1"/>
</dbReference>
<dbReference type="InterPro" id="IPR032438">
    <property type="entry name" value="ERCC3_RAD25_C"/>
</dbReference>
<dbReference type="Proteomes" id="UP000244855">
    <property type="component" value="Unassembled WGS sequence"/>
</dbReference>
<dbReference type="CDD" id="cd18029">
    <property type="entry name" value="DEXHc_XPB"/>
    <property type="match status" value="1"/>
</dbReference>
<dbReference type="GO" id="GO:0003677">
    <property type="term" value="F:DNA binding"/>
    <property type="evidence" value="ECO:0007669"/>
    <property type="project" value="UniProtKB-KW"/>
</dbReference>
<evidence type="ECO:0000256" key="7">
    <source>
        <dbReference type="ARBA" id="ARBA00022840"/>
    </source>
</evidence>
<dbReference type="PRINTS" id="PR00851">
    <property type="entry name" value="XRODRMPGMNTB"/>
</dbReference>
<reference evidence="18 19" key="1">
    <citation type="journal article" date="2018" name="Sci. Rep.">
        <title>Comparative genomics provides insights into the lifestyle and reveals functional heterogeneity of dark septate endophytic fungi.</title>
        <authorList>
            <person name="Knapp D.G."/>
            <person name="Nemeth J.B."/>
            <person name="Barry K."/>
            <person name="Hainaut M."/>
            <person name="Henrissat B."/>
            <person name="Johnson J."/>
            <person name="Kuo A."/>
            <person name="Lim J.H.P."/>
            <person name="Lipzen A."/>
            <person name="Nolan M."/>
            <person name="Ohm R.A."/>
            <person name="Tamas L."/>
            <person name="Grigoriev I.V."/>
            <person name="Spatafora J.W."/>
            <person name="Nagy L.G."/>
            <person name="Kovacs G.M."/>
        </authorList>
    </citation>
    <scope>NUCLEOTIDE SEQUENCE [LARGE SCALE GENOMIC DNA]</scope>
    <source>
        <strain evidence="18 19">DSE2036</strain>
    </source>
</reference>
<dbReference type="Pfam" id="PF16203">
    <property type="entry name" value="ERCC3_RAD25_C"/>
    <property type="match status" value="1"/>
</dbReference>
<dbReference type="PROSITE" id="PS51192">
    <property type="entry name" value="HELICASE_ATP_BIND_1"/>
    <property type="match status" value="1"/>
</dbReference>
<evidence type="ECO:0000256" key="6">
    <source>
        <dbReference type="ARBA" id="ARBA00022806"/>
    </source>
</evidence>
<dbReference type="SMART" id="SM00490">
    <property type="entry name" value="HELICc"/>
    <property type="match status" value="1"/>
</dbReference>
<feature type="compositionally biased region" description="Acidic residues" evidence="15">
    <location>
        <begin position="15"/>
        <end position="24"/>
    </location>
</feature>
<dbReference type="GO" id="GO:0043138">
    <property type="term" value="F:3'-5' DNA helicase activity"/>
    <property type="evidence" value="ECO:0007669"/>
    <property type="project" value="UniProtKB-EC"/>
</dbReference>
<evidence type="ECO:0000256" key="13">
    <source>
        <dbReference type="ARBA" id="ARBA00034808"/>
    </source>
</evidence>
<organism evidence="18 19">
    <name type="scientific">Periconia macrospinosa</name>
    <dbReference type="NCBI Taxonomy" id="97972"/>
    <lineage>
        <taxon>Eukaryota</taxon>
        <taxon>Fungi</taxon>
        <taxon>Dikarya</taxon>
        <taxon>Ascomycota</taxon>
        <taxon>Pezizomycotina</taxon>
        <taxon>Dothideomycetes</taxon>
        <taxon>Pleosporomycetidae</taxon>
        <taxon>Pleosporales</taxon>
        <taxon>Massarineae</taxon>
        <taxon>Periconiaceae</taxon>
        <taxon>Periconia</taxon>
    </lineage>
</organism>
<dbReference type="Pfam" id="PF13625">
    <property type="entry name" value="Helicase_C_3"/>
    <property type="match status" value="1"/>
</dbReference>
<evidence type="ECO:0000259" key="16">
    <source>
        <dbReference type="PROSITE" id="PS51192"/>
    </source>
</evidence>
<evidence type="ECO:0000256" key="1">
    <source>
        <dbReference type="ARBA" id="ARBA00004123"/>
    </source>
</evidence>
<dbReference type="PROSITE" id="PS51194">
    <property type="entry name" value="HELICASE_CTER"/>
    <property type="match status" value="1"/>
</dbReference>
<feature type="domain" description="Helicase C-terminal" evidence="17">
    <location>
        <begin position="541"/>
        <end position="695"/>
    </location>
</feature>
<evidence type="ECO:0000256" key="8">
    <source>
        <dbReference type="ARBA" id="ARBA00023125"/>
    </source>
</evidence>
<keyword evidence="19" id="KW-1185">Reference proteome</keyword>
<dbReference type="CDD" id="cd18789">
    <property type="entry name" value="SF2_C_XPB"/>
    <property type="match status" value="1"/>
</dbReference>
<dbReference type="InterPro" id="IPR001650">
    <property type="entry name" value="Helicase_C-like"/>
</dbReference>
<evidence type="ECO:0000256" key="9">
    <source>
        <dbReference type="ARBA" id="ARBA00023204"/>
    </source>
</evidence>
<dbReference type="EC" id="5.6.2.4" evidence="13"/>
<keyword evidence="5" id="KW-0378">Hydrolase</keyword>
<protein>
    <recommendedName>
        <fullName evidence="13">DNA 3'-5' helicase</fullName>
        <ecNumber evidence="13">5.6.2.4</ecNumber>
    </recommendedName>
</protein>
<dbReference type="PANTHER" id="PTHR11274:SF0">
    <property type="entry name" value="GENERAL TRANSCRIPTION AND DNA REPAIR FACTOR IIH HELICASE SUBUNIT XPB"/>
    <property type="match status" value="1"/>
</dbReference>
<comment type="similarity">
    <text evidence="2">Belongs to the helicase family. RAD25/XPB subfamily.</text>
</comment>
<dbReference type="Pfam" id="PF04851">
    <property type="entry name" value="ResIII"/>
    <property type="match status" value="1"/>
</dbReference>
<keyword evidence="3" id="KW-0547">Nucleotide-binding</keyword>
<dbReference type="GO" id="GO:0016787">
    <property type="term" value="F:hydrolase activity"/>
    <property type="evidence" value="ECO:0007669"/>
    <property type="project" value="UniProtKB-KW"/>
</dbReference>
<feature type="region of interest" description="Disordered" evidence="15">
    <location>
        <begin position="1"/>
        <end position="25"/>
    </location>
</feature>
<dbReference type="GO" id="GO:0005524">
    <property type="term" value="F:ATP binding"/>
    <property type="evidence" value="ECO:0007669"/>
    <property type="project" value="UniProtKB-KW"/>
</dbReference>
<comment type="catalytic activity">
    <reaction evidence="14">
        <text>ATP + H2O = ADP + phosphate + H(+)</text>
        <dbReference type="Rhea" id="RHEA:13065"/>
        <dbReference type="ChEBI" id="CHEBI:15377"/>
        <dbReference type="ChEBI" id="CHEBI:15378"/>
        <dbReference type="ChEBI" id="CHEBI:30616"/>
        <dbReference type="ChEBI" id="CHEBI:43474"/>
        <dbReference type="ChEBI" id="CHEBI:456216"/>
        <dbReference type="EC" id="5.6.2.4"/>
    </reaction>
</comment>
<dbReference type="SUPFAM" id="SSF52540">
    <property type="entry name" value="P-loop containing nucleoside triphosphate hydrolases"/>
    <property type="match status" value="2"/>
</dbReference>
<dbReference type="InterPro" id="IPR001161">
    <property type="entry name" value="XPB/Ssl2"/>
</dbReference>
<dbReference type="NCBIfam" id="TIGR00603">
    <property type="entry name" value="rad25"/>
    <property type="match status" value="1"/>
</dbReference>
<evidence type="ECO:0000256" key="2">
    <source>
        <dbReference type="ARBA" id="ARBA00006637"/>
    </source>
</evidence>
<keyword evidence="7" id="KW-0067">ATP-binding</keyword>
<keyword evidence="4" id="KW-0227">DNA damage</keyword>